<sequence>MDRSLRELAERTVGTHDFIVGLPREPEVNPARPDHTAGVSEAESVADPPVERCASLYDAIRDMSSYGSEVEAEKCKGGDDGIPHRR</sequence>
<protein>
    <submittedName>
        <fullName evidence="2">Uncharacterized protein</fullName>
    </submittedName>
</protein>
<organism evidence="2 3">
    <name type="scientific">Streptomyces ureilyticus</name>
    <dbReference type="NCBI Taxonomy" id="1775131"/>
    <lineage>
        <taxon>Bacteria</taxon>
        <taxon>Bacillati</taxon>
        <taxon>Actinomycetota</taxon>
        <taxon>Actinomycetes</taxon>
        <taxon>Kitasatosporales</taxon>
        <taxon>Streptomycetaceae</taxon>
        <taxon>Streptomyces</taxon>
    </lineage>
</organism>
<dbReference type="Proteomes" id="UP001518140">
    <property type="component" value="Unassembled WGS sequence"/>
</dbReference>
<name>A0ABX0E7M3_9ACTN</name>
<keyword evidence="3" id="KW-1185">Reference proteome</keyword>
<feature type="region of interest" description="Disordered" evidence="1">
    <location>
        <begin position="21"/>
        <end position="46"/>
    </location>
</feature>
<evidence type="ECO:0000256" key="1">
    <source>
        <dbReference type="SAM" id="MobiDB-lite"/>
    </source>
</evidence>
<dbReference type="RefSeq" id="WP_165343980.1">
    <property type="nucleotide sequence ID" value="NZ_JAAKZX010000182.1"/>
</dbReference>
<feature type="region of interest" description="Disordered" evidence="1">
    <location>
        <begin position="67"/>
        <end position="86"/>
    </location>
</feature>
<proteinExistence type="predicted"/>
<dbReference type="EMBL" id="JAAKZX010000182">
    <property type="protein sequence ID" value="NGO47461.1"/>
    <property type="molecule type" value="Genomic_DNA"/>
</dbReference>
<gene>
    <name evidence="2" type="ORF">G6048_37045</name>
</gene>
<reference evidence="2 3" key="1">
    <citation type="submission" date="2020-02" db="EMBL/GenBank/DDBJ databases">
        <title>Whole-genome analyses of novel actinobacteria.</title>
        <authorList>
            <person name="Sahin N."/>
            <person name="Tokatli A."/>
        </authorList>
    </citation>
    <scope>NUCLEOTIDE SEQUENCE [LARGE SCALE GENOMIC DNA]</scope>
    <source>
        <strain evidence="2 3">YC419</strain>
    </source>
</reference>
<feature type="compositionally biased region" description="Basic and acidic residues" evidence="1">
    <location>
        <begin position="24"/>
        <end position="35"/>
    </location>
</feature>
<comment type="caution">
    <text evidence="2">The sequence shown here is derived from an EMBL/GenBank/DDBJ whole genome shotgun (WGS) entry which is preliminary data.</text>
</comment>
<feature type="compositionally biased region" description="Basic and acidic residues" evidence="1">
    <location>
        <begin position="71"/>
        <end position="86"/>
    </location>
</feature>
<evidence type="ECO:0000313" key="3">
    <source>
        <dbReference type="Proteomes" id="UP001518140"/>
    </source>
</evidence>
<accession>A0ABX0E7M3</accession>
<evidence type="ECO:0000313" key="2">
    <source>
        <dbReference type="EMBL" id="NGO47461.1"/>
    </source>
</evidence>